<feature type="compositionally biased region" description="Polar residues" evidence="1">
    <location>
        <begin position="59"/>
        <end position="80"/>
    </location>
</feature>
<evidence type="ECO:0000313" key="2">
    <source>
        <dbReference type="EMBL" id="CAI0647928.1"/>
    </source>
</evidence>
<name>A0A9W4RUX8_9PEZI</name>
<reference evidence="2" key="1">
    <citation type="submission" date="2022-08" db="EMBL/GenBank/DDBJ databases">
        <authorList>
            <person name="Giroux E."/>
            <person name="Giroux E."/>
        </authorList>
    </citation>
    <scope>NUCLEOTIDE SEQUENCE</scope>
    <source>
        <strain evidence="2">H1091258</strain>
    </source>
</reference>
<gene>
    <name evidence="2" type="ORF">CGXH109_LOCUS70512</name>
</gene>
<comment type="caution">
    <text evidence="2">The sequence shown here is derived from an EMBL/GenBank/DDBJ whole genome shotgun (WGS) entry which is preliminary data.</text>
</comment>
<dbReference type="EMBL" id="CAMGZC010000489">
    <property type="protein sequence ID" value="CAI0647928.1"/>
    <property type="molecule type" value="Genomic_DNA"/>
</dbReference>
<evidence type="ECO:0000313" key="3">
    <source>
        <dbReference type="Proteomes" id="UP001152533"/>
    </source>
</evidence>
<keyword evidence="3" id="KW-1185">Reference proteome</keyword>
<organism evidence="2 3">
    <name type="scientific">Colletotrichum noveboracense</name>
    <dbReference type="NCBI Taxonomy" id="2664923"/>
    <lineage>
        <taxon>Eukaryota</taxon>
        <taxon>Fungi</taxon>
        <taxon>Dikarya</taxon>
        <taxon>Ascomycota</taxon>
        <taxon>Pezizomycotina</taxon>
        <taxon>Sordariomycetes</taxon>
        <taxon>Hypocreomycetidae</taxon>
        <taxon>Glomerellales</taxon>
        <taxon>Glomerellaceae</taxon>
        <taxon>Colletotrichum</taxon>
        <taxon>Colletotrichum gloeosporioides species complex</taxon>
    </lineage>
</organism>
<dbReference type="AlphaFoldDB" id="A0A9W4RUX8"/>
<sequence>MFTDGLPQELEEETETEKGDASGRNFGHQGTPTASGRVAKDTKFGEALVKTPEDERSCNEQQTTGSNAKSISSDSLSPTQALRPPATLQVEFDSHDHRSQSISDGALIDIPEDEGNAWLPTEFYDVDFGDESNLQTWPGWNSAFVEGNGYEWAAVGVTAFRVPYWNQTLDYTPAQGDGNLS</sequence>
<proteinExistence type="predicted"/>
<accession>A0A9W4RUX8</accession>
<dbReference type="Proteomes" id="UP001152533">
    <property type="component" value="Unassembled WGS sequence"/>
</dbReference>
<protein>
    <submittedName>
        <fullName evidence="2">Uncharacterized protein</fullName>
    </submittedName>
</protein>
<evidence type="ECO:0000256" key="1">
    <source>
        <dbReference type="SAM" id="MobiDB-lite"/>
    </source>
</evidence>
<feature type="region of interest" description="Disordered" evidence="1">
    <location>
        <begin position="1"/>
        <end position="100"/>
    </location>
</feature>